<dbReference type="STRING" id="1388748.GCA_000463155_02672"/>
<keyword evidence="2" id="KW-0560">Oxidoreductase</keyword>
<dbReference type="PRINTS" id="PR00080">
    <property type="entry name" value="SDRFAMILY"/>
</dbReference>
<dbReference type="Gene3D" id="3.40.50.720">
    <property type="entry name" value="NAD(P)-binding Rossmann-like Domain"/>
    <property type="match status" value="1"/>
</dbReference>
<dbReference type="SUPFAM" id="SSF51735">
    <property type="entry name" value="NAD(P)-binding Rossmann-fold domains"/>
    <property type="match status" value="1"/>
</dbReference>
<keyword evidence="5" id="KW-1185">Reference proteome</keyword>
<dbReference type="Proteomes" id="UP000240212">
    <property type="component" value="Unassembled WGS sequence"/>
</dbReference>
<dbReference type="PRINTS" id="PR00081">
    <property type="entry name" value="GDHRDH"/>
</dbReference>
<evidence type="ECO:0000313" key="5">
    <source>
        <dbReference type="Proteomes" id="UP000240212"/>
    </source>
</evidence>
<accession>A0A2P8VL74</accession>
<evidence type="ECO:0000256" key="3">
    <source>
        <dbReference type="RuleBase" id="RU000363"/>
    </source>
</evidence>
<dbReference type="Pfam" id="PF00106">
    <property type="entry name" value="adh_short"/>
    <property type="match status" value="1"/>
</dbReference>
<dbReference type="EMBL" id="PYEP01000003">
    <property type="protein sequence ID" value="PSN08210.1"/>
    <property type="molecule type" value="Genomic_DNA"/>
</dbReference>
<dbReference type="OrthoDB" id="9775296at2"/>
<dbReference type="CDD" id="cd05374">
    <property type="entry name" value="17beta-HSD-like_SDR_c"/>
    <property type="match status" value="1"/>
</dbReference>
<evidence type="ECO:0000313" key="4">
    <source>
        <dbReference type="EMBL" id="PSN08210.1"/>
    </source>
</evidence>
<evidence type="ECO:0000256" key="2">
    <source>
        <dbReference type="ARBA" id="ARBA00023002"/>
    </source>
</evidence>
<dbReference type="InterPro" id="IPR002347">
    <property type="entry name" value="SDR_fam"/>
</dbReference>
<organism evidence="4 5">
    <name type="scientific">Siccibacter turicensis</name>
    <dbReference type="NCBI Taxonomy" id="357233"/>
    <lineage>
        <taxon>Bacteria</taxon>
        <taxon>Pseudomonadati</taxon>
        <taxon>Pseudomonadota</taxon>
        <taxon>Gammaproteobacteria</taxon>
        <taxon>Enterobacterales</taxon>
        <taxon>Enterobacteriaceae</taxon>
        <taxon>Siccibacter</taxon>
    </lineage>
</organism>
<reference evidence="4 5" key="1">
    <citation type="submission" date="2018-03" db="EMBL/GenBank/DDBJ databases">
        <title>Draft genome sequence of the first documented clinical Siccibacter turicensis isolate in Austria.</title>
        <authorList>
            <person name="Lepuschitz S."/>
            <person name="Pekard-Amenitsch S."/>
            <person name="Haunold R."/>
            <person name="Schill S."/>
            <person name="Mach R."/>
            <person name="Allerberger F."/>
            <person name="Ruppitsch W."/>
            <person name="Forsythe S.J."/>
        </authorList>
    </citation>
    <scope>NUCLEOTIDE SEQUENCE [LARGE SCALE GENOMIC DNA]</scope>
    <source>
        <strain evidence="4 5">6100069499-17</strain>
    </source>
</reference>
<comment type="caution">
    <text evidence="4">The sequence shown here is derived from an EMBL/GenBank/DDBJ whole genome shotgun (WGS) entry which is preliminary data.</text>
</comment>
<gene>
    <name evidence="4" type="ORF">C7G83_08505</name>
</gene>
<comment type="similarity">
    <text evidence="1 3">Belongs to the short-chain dehydrogenases/reductases (SDR) family.</text>
</comment>
<sequence length="276" mass="29525">MKKWFITGASSGLGREFCQQLLQRGDSVVATLRKAGPLDDLHQRYGDRLQVLYMDVTDSEAVRAAVAQAFAGEARIDVVVSNAGYGLFGAAEELTDAQISRQLATNLTGSIQLIRAVLPFLRRQGGGRIVQISSEGGQIAYPNFSLYHASKWGIEGFIEAVAQEVSAFGIDFMLAEPGPTGTQFAHGLDQAPPLAAYQATASGEMRRALASGAFTIKGDATRTVSTTIAFCDMAHPPLRLPLGSTAWHHIRDALHQRLEALIPLEETAAGADADAE</sequence>
<proteinExistence type="inferred from homology"/>
<dbReference type="NCBIfam" id="NF005065">
    <property type="entry name" value="PRK06482.1"/>
    <property type="match status" value="1"/>
</dbReference>
<evidence type="ECO:0000256" key="1">
    <source>
        <dbReference type="ARBA" id="ARBA00006484"/>
    </source>
</evidence>
<name>A0A2P8VL74_9ENTR</name>
<protein>
    <submittedName>
        <fullName evidence="4">Short-chain dehydrogenase/reductase</fullName>
    </submittedName>
</protein>
<dbReference type="GO" id="GO:0016491">
    <property type="term" value="F:oxidoreductase activity"/>
    <property type="evidence" value="ECO:0007669"/>
    <property type="project" value="UniProtKB-KW"/>
</dbReference>
<dbReference type="InterPro" id="IPR051911">
    <property type="entry name" value="SDR_oxidoreductase"/>
</dbReference>
<dbReference type="PANTHER" id="PTHR43976">
    <property type="entry name" value="SHORT CHAIN DEHYDROGENASE"/>
    <property type="match status" value="1"/>
</dbReference>
<dbReference type="AlphaFoldDB" id="A0A2P8VL74"/>
<dbReference type="InterPro" id="IPR036291">
    <property type="entry name" value="NAD(P)-bd_dom_sf"/>
</dbReference>
<dbReference type="RefSeq" id="WP_106876899.1">
    <property type="nucleotide sequence ID" value="NZ_PYEP01000003.1"/>
</dbReference>
<dbReference type="PANTHER" id="PTHR43976:SF16">
    <property type="entry name" value="SHORT-CHAIN DEHYDROGENASE_REDUCTASE FAMILY PROTEIN"/>
    <property type="match status" value="1"/>
</dbReference>